<dbReference type="GO" id="GO:0016787">
    <property type="term" value="F:hydrolase activity"/>
    <property type="evidence" value="ECO:0007669"/>
    <property type="project" value="UniProtKB-KW"/>
</dbReference>
<evidence type="ECO:0000313" key="5">
    <source>
        <dbReference type="Proteomes" id="UP000799537"/>
    </source>
</evidence>
<dbReference type="InterPro" id="IPR001466">
    <property type="entry name" value="Beta-lactam-related"/>
</dbReference>
<feature type="chain" id="PRO_5025574795" description="Beta-lactamase-related domain-containing protein" evidence="2">
    <location>
        <begin position="19"/>
        <end position="445"/>
    </location>
</feature>
<feature type="signal peptide" evidence="2">
    <location>
        <begin position="1"/>
        <end position="18"/>
    </location>
</feature>
<dbReference type="SUPFAM" id="SSF56601">
    <property type="entry name" value="beta-lactamase/transpeptidase-like"/>
    <property type="match status" value="1"/>
</dbReference>
<organism evidence="4 5">
    <name type="scientific">Zasmidium cellare ATCC 36951</name>
    <dbReference type="NCBI Taxonomy" id="1080233"/>
    <lineage>
        <taxon>Eukaryota</taxon>
        <taxon>Fungi</taxon>
        <taxon>Dikarya</taxon>
        <taxon>Ascomycota</taxon>
        <taxon>Pezizomycotina</taxon>
        <taxon>Dothideomycetes</taxon>
        <taxon>Dothideomycetidae</taxon>
        <taxon>Mycosphaerellales</taxon>
        <taxon>Mycosphaerellaceae</taxon>
        <taxon>Zasmidium</taxon>
    </lineage>
</organism>
<proteinExistence type="predicted"/>
<dbReference type="OrthoDB" id="5946976at2759"/>
<evidence type="ECO:0000256" key="1">
    <source>
        <dbReference type="ARBA" id="ARBA00022801"/>
    </source>
</evidence>
<dbReference type="InterPro" id="IPR012338">
    <property type="entry name" value="Beta-lactam/transpept-like"/>
</dbReference>
<dbReference type="Pfam" id="PF00144">
    <property type="entry name" value="Beta-lactamase"/>
    <property type="match status" value="1"/>
</dbReference>
<keyword evidence="5" id="KW-1185">Reference proteome</keyword>
<keyword evidence="2" id="KW-0732">Signal</keyword>
<dbReference type="Gene3D" id="3.40.710.10">
    <property type="entry name" value="DD-peptidase/beta-lactamase superfamily"/>
    <property type="match status" value="1"/>
</dbReference>
<dbReference type="AlphaFoldDB" id="A0A6A6CXZ0"/>
<dbReference type="GeneID" id="54569058"/>
<evidence type="ECO:0000256" key="2">
    <source>
        <dbReference type="SAM" id="SignalP"/>
    </source>
</evidence>
<dbReference type="RefSeq" id="XP_033671631.1">
    <property type="nucleotide sequence ID" value="XM_033815786.1"/>
</dbReference>
<dbReference type="PANTHER" id="PTHR43283:SF11">
    <property type="entry name" value="BETA-LACTAMASE-RELATED DOMAIN-CONTAINING PROTEIN"/>
    <property type="match status" value="1"/>
</dbReference>
<protein>
    <recommendedName>
        <fullName evidence="3">Beta-lactamase-related domain-containing protein</fullName>
    </recommendedName>
</protein>
<keyword evidence="1" id="KW-0378">Hydrolase</keyword>
<sequence>MLSSAYIVAALFVATATAHPPPHPPWHQRSCIPQFTLHHGSRESVGLLSNPLQLAVANLTNYTHPANYGSPTHNQVHPIEPGSANIIGHCGTIVSSFAVGKRNLYSDVNGTLLPPWKQEDASLDTIYDLASLTKLFTTVAVLRQLDAGTLQLNASVARYLPKFAVNGKEGITILELLTHTSGFAPDPVPGLYDPVYTTYEERIDAILSAPLQDAPGSTYTYSDLNFMTLFILLETVTGKQLDVLIADFTKPLGMTSTFFNRGNVEGPAFRPYGRMATQEFQIAVLGPSEPQRPQPVRGTVHDENAWALDGVSGHAGLFSTVGDTAVLCQMILNNGTYGGSRYLSQQAVDWIFTNFNARFPSDAHGLGFELDQYYWSGPMASLQTAGHTGFTGTTLAIDRPSNTFFLHFANRVHPSRNWSSNNIAREALGYWVAKSLGRDVAFPST</sequence>
<feature type="domain" description="Beta-lactamase-related" evidence="3">
    <location>
        <begin position="115"/>
        <end position="425"/>
    </location>
</feature>
<gene>
    <name evidence="4" type="ORF">M409DRAFT_63821</name>
</gene>
<evidence type="ECO:0000313" key="4">
    <source>
        <dbReference type="EMBL" id="KAF2170742.1"/>
    </source>
</evidence>
<accession>A0A6A6CXZ0</accession>
<dbReference type="PANTHER" id="PTHR43283">
    <property type="entry name" value="BETA-LACTAMASE-RELATED"/>
    <property type="match status" value="1"/>
</dbReference>
<dbReference type="EMBL" id="ML993584">
    <property type="protein sequence ID" value="KAF2170742.1"/>
    <property type="molecule type" value="Genomic_DNA"/>
</dbReference>
<reference evidence="4" key="1">
    <citation type="journal article" date="2020" name="Stud. Mycol.">
        <title>101 Dothideomycetes genomes: a test case for predicting lifestyles and emergence of pathogens.</title>
        <authorList>
            <person name="Haridas S."/>
            <person name="Albert R."/>
            <person name="Binder M."/>
            <person name="Bloem J."/>
            <person name="Labutti K."/>
            <person name="Salamov A."/>
            <person name="Andreopoulos B."/>
            <person name="Baker S."/>
            <person name="Barry K."/>
            <person name="Bills G."/>
            <person name="Bluhm B."/>
            <person name="Cannon C."/>
            <person name="Castanera R."/>
            <person name="Culley D."/>
            <person name="Daum C."/>
            <person name="Ezra D."/>
            <person name="Gonzalez J."/>
            <person name="Henrissat B."/>
            <person name="Kuo A."/>
            <person name="Liang C."/>
            <person name="Lipzen A."/>
            <person name="Lutzoni F."/>
            <person name="Magnuson J."/>
            <person name="Mondo S."/>
            <person name="Nolan M."/>
            <person name="Ohm R."/>
            <person name="Pangilinan J."/>
            <person name="Park H.-J."/>
            <person name="Ramirez L."/>
            <person name="Alfaro M."/>
            <person name="Sun H."/>
            <person name="Tritt A."/>
            <person name="Yoshinaga Y."/>
            <person name="Zwiers L.-H."/>
            <person name="Turgeon B."/>
            <person name="Goodwin S."/>
            <person name="Spatafora J."/>
            <person name="Crous P."/>
            <person name="Grigoriev I."/>
        </authorList>
    </citation>
    <scope>NUCLEOTIDE SEQUENCE</scope>
    <source>
        <strain evidence="4">ATCC 36951</strain>
    </source>
</reference>
<evidence type="ECO:0000259" key="3">
    <source>
        <dbReference type="Pfam" id="PF00144"/>
    </source>
</evidence>
<dbReference type="InterPro" id="IPR050789">
    <property type="entry name" value="Diverse_Enzym_Activities"/>
</dbReference>
<name>A0A6A6CXZ0_ZASCE</name>
<dbReference type="Proteomes" id="UP000799537">
    <property type="component" value="Unassembled WGS sequence"/>
</dbReference>